<dbReference type="PANTHER" id="PTHR40661">
    <property type="match status" value="1"/>
</dbReference>
<dbReference type="PROSITE" id="PS50943">
    <property type="entry name" value="HTH_CROC1"/>
    <property type="match status" value="1"/>
</dbReference>
<evidence type="ECO:0000256" key="1">
    <source>
        <dbReference type="ARBA" id="ARBA00023015"/>
    </source>
</evidence>
<dbReference type="KEGG" id="pbas:SMSP2_00301"/>
<evidence type="ECO:0000256" key="3">
    <source>
        <dbReference type="ARBA" id="ARBA00023163"/>
    </source>
</evidence>
<dbReference type="AlphaFoldDB" id="A0A1Q2MCF2"/>
<feature type="domain" description="HTH cro/C1-type" evidence="4">
    <location>
        <begin position="9"/>
        <end position="65"/>
    </location>
</feature>
<dbReference type="InterPro" id="IPR036286">
    <property type="entry name" value="LexA/Signal_pep-like_sf"/>
</dbReference>
<dbReference type="SUPFAM" id="SSF47413">
    <property type="entry name" value="lambda repressor-like DNA-binding domains"/>
    <property type="match status" value="1"/>
</dbReference>
<dbReference type="InterPro" id="IPR010982">
    <property type="entry name" value="Lambda_DNA-bd_dom_sf"/>
</dbReference>
<dbReference type="Gene3D" id="2.10.109.10">
    <property type="entry name" value="Umud Fragment, subunit A"/>
    <property type="match status" value="1"/>
</dbReference>
<dbReference type="GO" id="GO:0004252">
    <property type="term" value="F:serine-type endopeptidase activity"/>
    <property type="evidence" value="ECO:0007669"/>
    <property type="project" value="UniProtKB-EC"/>
</dbReference>
<evidence type="ECO:0000313" key="6">
    <source>
        <dbReference type="Proteomes" id="UP000188181"/>
    </source>
</evidence>
<keyword evidence="1" id="KW-0805">Transcription regulation</keyword>
<dbReference type="InterPro" id="IPR001387">
    <property type="entry name" value="Cro/C1-type_HTH"/>
</dbReference>
<dbReference type="InterPro" id="IPR015927">
    <property type="entry name" value="Peptidase_S24_S26A/B/C"/>
</dbReference>
<dbReference type="SMART" id="SM00530">
    <property type="entry name" value="HTH_XRE"/>
    <property type="match status" value="1"/>
</dbReference>
<dbReference type="CDD" id="cd06529">
    <property type="entry name" value="S24_LexA-like"/>
    <property type="match status" value="1"/>
</dbReference>
<reference evidence="6" key="1">
    <citation type="submission" date="2017-02" db="EMBL/GenBank/DDBJ databases">
        <title>Comparative genomics and description of representatives of a novel lineage of planctomycetes thriving in anoxic sediments.</title>
        <authorList>
            <person name="Spring S."/>
            <person name="Bunk B."/>
            <person name="Sproer C."/>
        </authorList>
    </citation>
    <scope>NUCLEOTIDE SEQUENCE [LARGE SCALE GENOMIC DNA]</scope>
    <source>
        <strain evidence="6">SM-Chi-D1</strain>
    </source>
</reference>
<keyword evidence="2" id="KW-0238">DNA-binding</keyword>
<dbReference type="GO" id="GO:0003677">
    <property type="term" value="F:DNA binding"/>
    <property type="evidence" value="ECO:0007669"/>
    <property type="project" value="UniProtKB-KW"/>
</dbReference>
<name>A0A1Q2MCF2_9BACT</name>
<organism evidence="5 6">
    <name type="scientific">Limihaloglobus sulfuriphilus</name>
    <dbReference type="NCBI Taxonomy" id="1851148"/>
    <lineage>
        <taxon>Bacteria</taxon>
        <taxon>Pseudomonadati</taxon>
        <taxon>Planctomycetota</taxon>
        <taxon>Phycisphaerae</taxon>
        <taxon>Sedimentisphaerales</taxon>
        <taxon>Sedimentisphaeraceae</taxon>
        <taxon>Limihaloglobus</taxon>
    </lineage>
</organism>
<evidence type="ECO:0000313" key="5">
    <source>
        <dbReference type="EMBL" id="AQQ69967.1"/>
    </source>
</evidence>
<evidence type="ECO:0000259" key="4">
    <source>
        <dbReference type="PROSITE" id="PS50943"/>
    </source>
</evidence>
<dbReference type="Gene3D" id="1.10.260.40">
    <property type="entry name" value="lambda repressor-like DNA-binding domains"/>
    <property type="match status" value="1"/>
</dbReference>
<dbReference type="Pfam" id="PF13560">
    <property type="entry name" value="HTH_31"/>
    <property type="match status" value="1"/>
</dbReference>
<dbReference type="Pfam" id="PF00717">
    <property type="entry name" value="Peptidase_S24"/>
    <property type="match status" value="1"/>
</dbReference>
<dbReference type="PANTHER" id="PTHR40661:SF3">
    <property type="entry name" value="FELS-1 PROPHAGE TRANSCRIPTIONAL REGULATOR"/>
    <property type="match status" value="1"/>
</dbReference>
<dbReference type="EMBL" id="CP019646">
    <property type="protein sequence ID" value="AQQ69967.1"/>
    <property type="molecule type" value="Genomic_DNA"/>
</dbReference>
<dbReference type="RefSeq" id="WP_146682265.1">
    <property type="nucleotide sequence ID" value="NZ_CP019646.1"/>
</dbReference>
<dbReference type="CDD" id="cd00093">
    <property type="entry name" value="HTH_XRE"/>
    <property type="match status" value="1"/>
</dbReference>
<keyword evidence="5" id="KW-0378">Hydrolase</keyword>
<dbReference type="STRING" id="1851148.SMSP2_00301"/>
<keyword evidence="6" id="KW-1185">Reference proteome</keyword>
<keyword evidence="3" id="KW-0804">Transcription</keyword>
<evidence type="ECO:0000256" key="2">
    <source>
        <dbReference type="ARBA" id="ARBA00023125"/>
    </source>
</evidence>
<proteinExistence type="predicted"/>
<sequence>MEINLGIKIRRKRIKAGMSLGELGRRAGCSKPYLSTIENGKVKNPPSADLLKKLEAILRFNDGELIEAAAMCRLPNDIRLSFERDRQESALLKHLIAGVLNNTINTDAISGVLQKNNVSVDKSVNEYRDARLIPVINRVPAGKPAGFDDMGYPVGVAEDYIKCPGLNDPNAFCFRVWGDSMEPRFCENDLVIVSPARDVHNGDDCFIRLNNPHETTFKRVFFESDNIIRLQPRNETYAPIVVEAQRVTGIYKAVVKYQLL</sequence>
<protein>
    <submittedName>
        <fullName evidence="5">LexA repressor</fullName>
        <ecNumber evidence="5">3.4.21.88</ecNumber>
    </submittedName>
</protein>
<dbReference type="OrthoDB" id="9812960at2"/>
<dbReference type="Proteomes" id="UP000188181">
    <property type="component" value="Chromosome"/>
</dbReference>
<accession>A0A1Q2MCF2</accession>
<dbReference type="SUPFAM" id="SSF51306">
    <property type="entry name" value="LexA/Signal peptidase"/>
    <property type="match status" value="1"/>
</dbReference>
<gene>
    <name evidence="5" type="primary">lexA_1</name>
    <name evidence="5" type="ORF">SMSP2_00301</name>
</gene>
<dbReference type="InterPro" id="IPR039418">
    <property type="entry name" value="LexA-like"/>
</dbReference>
<dbReference type="EC" id="3.4.21.88" evidence="5"/>